<evidence type="ECO:0000256" key="2">
    <source>
        <dbReference type="SAM" id="SignalP"/>
    </source>
</evidence>
<dbReference type="InterPro" id="IPR018389">
    <property type="entry name" value="DctP_fam"/>
</dbReference>
<evidence type="ECO:0000256" key="1">
    <source>
        <dbReference type="ARBA" id="ARBA00022729"/>
    </source>
</evidence>
<dbReference type="Gene3D" id="3.40.190.170">
    <property type="entry name" value="Bacterial extracellular solute-binding protein, family 7"/>
    <property type="match status" value="1"/>
</dbReference>
<feature type="chain" id="PRO_5016290842" evidence="2">
    <location>
        <begin position="30"/>
        <end position="328"/>
    </location>
</feature>
<accession>A0A323UTZ6</accession>
<protein>
    <submittedName>
        <fullName evidence="3">C4-dicarboxylate ABC transporter</fullName>
    </submittedName>
</protein>
<dbReference type="NCBIfam" id="NF037995">
    <property type="entry name" value="TRAP_S1"/>
    <property type="match status" value="1"/>
</dbReference>
<dbReference type="OrthoDB" id="9794826at2"/>
<dbReference type="GO" id="GO:0030246">
    <property type="term" value="F:carbohydrate binding"/>
    <property type="evidence" value="ECO:0007669"/>
    <property type="project" value="TreeGrafter"/>
</dbReference>
<keyword evidence="4" id="KW-1185">Reference proteome</keyword>
<dbReference type="Proteomes" id="UP000248259">
    <property type="component" value="Unassembled WGS sequence"/>
</dbReference>
<reference evidence="3 4" key="1">
    <citation type="submission" date="2018-06" db="EMBL/GenBank/DDBJ databases">
        <title>Azoarcus communis strain SWub3 genome.</title>
        <authorList>
            <person name="Zorraquino Salvo V."/>
            <person name="Toubiana D."/>
            <person name="Blumwald E."/>
        </authorList>
    </citation>
    <scope>NUCLEOTIDE SEQUENCE [LARGE SCALE GENOMIC DNA]</scope>
    <source>
        <strain evidence="3 4">SWub3</strain>
    </source>
</reference>
<dbReference type="SUPFAM" id="SSF53850">
    <property type="entry name" value="Periplasmic binding protein-like II"/>
    <property type="match status" value="1"/>
</dbReference>
<name>A0A323UTZ6_9RHOO</name>
<dbReference type="InterPro" id="IPR038404">
    <property type="entry name" value="TRAP_DctP_sf"/>
</dbReference>
<dbReference type="Pfam" id="PF03480">
    <property type="entry name" value="DctP"/>
    <property type="match status" value="1"/>
</dbReference>
<comment type="caution">
    <text evidence="3">The sequence shown here is derived from an EMBL/GenBank/DDBJ whole genome shotgun (WGS) entry which is preliminary data.</text>
</comment>
<evidence type="ECO:0000313" key="4">
    <source>
        <dbReference type="Proteomes" id="UP000248259"/>
    </source>
</evidence>
<keyword evidence="1 2" id="KW-0732">Signal</keyword>
<dbReference type="EMBL" id="QKOE01000024">
    <property type="protein sequence ID" value="PZA14676.1"/>
    <property type="molecule type" value="Genomic_DNA"/>
</dbReference>
<evidence type="ECO:0000313" key="3">
    <source>
        <dbReference type="EMBL" id="PZA14676.1"/>
    </source>
</evidence>
<gene>
    <name evidence="3" type="ORF">DNK49_20485</name>
</gene>
<dbReference type="CDD" id="cd13603">
    <property type="entry name" value="PBP2_TRAP_Siap_TeaA_like"/>
    <property type="match status" value="1"/>
</dbReference>
<dbReference type="GO" id="GO:0055085">
    <property type="term" value="P:transmembrane transport"/>
    <property type="evidence" value="ECO:0007669"/>
    <property type="project" value="InterPro"/>
</dbReference>
<proteinExistence type="predicted"/>
<feature type="signal peptide" evidence="2">
    <location>
        <begin position="1"/>
        <end position="29"/>
    </location>
</feature>
<dbReference type="AlphaFoldDB" id="A0A323UTZ6"/>
<dbReference type="PANTHER" id="PTHR33376">
    <property type="match status" value="1"/>
</dbReference>
<organism evidence="3 4">
    <name type="scientific">Parazoarcus communis SWub3 = DSM 12120</name>
    <dbReference type="NCBI Taxonomy" id="1121029"/>
    <lineage>
        <taxon>Bacteria</taxon>
        <taxon>Pseudomonadati</taxon>
        <taxon>Pseudomonadota</taxon>
        <taxon>Betaproteobacteria</taxon>
        <taxon>Rhodocyclales</taxon>
        <taxon>Zoogloeaceae</taxon>
        <taxon>Parazoarcus</taxon>
    </lineage>
</organism>
<dbReference type="PANTHER" id="PTHR33376:SF2">
    <property type="entry name" value="DICARBOXYLATE-BINDING PERIPLASMIC PROTEIN"/>
    <property type="match status" value="1"/>
</dbReference>
<sequence length="328" mass="35365">MKTPFRLTLKTLITACACLLTLGSGTASAQSLKLGHITPPSHVWHQVSEKIATDLEKASGGKMKTAVSPLQKLGNEAQMINLMQSGAMQLGIFTVGGLSNREESFLAWSLPYTFDDVADATRAASTPAAKEMLKRLEAHGMVGLGYAFAGMRHVLSLEPVKSPKDLANKKIRSFPSPIYNDWWNANGAAPTALPLSEVAPSLTTRLLDAVDVDLDALVGLKFHQQAPNLTMTNHMAFPAAIVVSKKWWDARSEADREMIRKVIAEAEAWGFQQAIAADSGNLEKAKADGAKVVEADIAAFQAVGGKVRDKYTASNPLIADFYKQATTR</sequence>